<dbReference type="PATRIC" id="fig|1226633.4.peg.1332"/>
<evidence type="ECO:0000256" key="1">
    <source>
        <dbReference type="ARBA" id="ARBA00010923"/>
    </source>
</evidence>
<comment type="similarity">
    <text evidence="1">Belongs to the type-I restriction system S methylase family.</text>
</comment>
<sequence length="515" mass="59582">MAKKEELTIEEKLQAAFIPKEEQPYEIPDSWVWVRLGSIVSVHRGLSYSKVDEIIRENNDEGYLVLRGGNLTEDGLNFEDNVYVREEIGRRAIELEENDVILVASTGSSKVIGRACIVEHKLEKTTIGAFLMLCRPVTSISKWVHYIFKGNSYRNYISNISKGSNIKNIKGEYITNYAISFPPIEEQQRIVKKLDFLFGKTKKAKELIQAVKEEIEMRKISILDKAFRGELTKNWRRENKTGSVLELLQEIQNEKMKKWEEECREAEKNGSKKPKKIKVSKTEEMIVPKEEEPYEIPDTWKWVSYKYIGEVTDGTHDSPEYFDVGFPLITSKNLKNGEIDFNDTKKISEKDMKKINERSRVEIGDILYAMIGTIGNPVFSYVDSLNSYAVKNVAIFKLLNKDMGKYFINYLNSSLFIFLIKNKIKGSTQKFLPLNVLREIILPLPPLEEQQEIVRVLEEVLEKEKKVKELIDLEEKIDLLEKSILDKAFRGKLETQDKNDESALELLKKIIDKEG</sequence>
<reference evidence="5 6" key="1">
    <citation type="submission" date="2013-08" db="EMBL/GenBank/DDBJ databases">
        <title>An opportunistic ruminal bacterium that causes liver abscesses in cattle.</title>
        <authorList>
            <person name="Benahmed F.H."/>
            <person name="Rasmussen M."/>
            <person name="Harbottle H."/>
            <person name="Soppet D."/>
            <person name="Nagaraja T.G."/>
            <person name="Davidson M."/>
        </authorList>
    </citation>
    <scope>NUCLEOTIDE SEQUENCE [LARGE SCALE GENOMIC DNA]</scope>
    <source>
        <strain evidence="5 6">B35</strain>
    </source>
</reference>
<dbReference type="RefSeq" id="WP_039121942.1">
    <property type="nucleotide sequence ID" value="NZ_AOJP01000003.1"/>
</dbReference>
<organism evidence="5 6">
    <name type="scientific">Fusobacterium necrophorum subsp. funduliforme B35</name>
    <dbReference type="NCBI Taxonomy" id="1226633"/>
    <lineage>
        <taxon>Bacteria</taxon>
        <taxon>Fusobacteriati</taxon>
        <taxon>Fusobacteriota</taxon>
        <taxon>Fusobacteriia</taxon>
        <taxon>Fusobacteriales</taxon>
        <taxon>Fusobacteriaceae</taxon>
        <taxon>Fusobacterium</taxon>
    </lineage>
</organism>
<evidence type="ECO:0000259" key="4">
    <source>
        <dbReference type="Pfam" id="PF01420"/>
    </source>
</evidence>
<dbReference type="InterPro" id="IPR044946">
    <property type="entry name" value="Restrct_endonuc_typeI_TRD_sf"/>
</dbReference>
<accession>A0A017H6L2</accession>
<dbReference type="GO" id="GO:0009307">
    <property type="term" value="P:DNA restriction-modification system"/>
    <property type="evidence" value="ECO:0007669"/>
    <property type="project" value="UniProtKB-KW"/>
</dbReference>
<dbReference type="InterPro" id="IPR000055">
    <property type="entry name" value="Restrct_endonuc_typeI_TRD"/>
</dbReference>
<feature type="domain" description="Type I restriction modification DNA specificity" evidence="4">
    <location>
        <begin position="28"/>
        <end position="212"/>
    </location>
</feature>
<evidence type="ECO:0000256" key="2">
    <source>
        <dbReference type="ARBA" id="ARBA00022747"/>
    </source>
</evidence>
<dbReference type="InterPro" id="IPR051212">
    <property type="entry name" value="Type-I_RE_S_subunit"/>
</dbReference>
<keyword evidence="2" id="KW-0680">Restriction system</keyword>
<feature type="domain" description="Type I restriction modification DNA specificity" evidence="4">
    <location>
        <begin position="297"/>
        <end position="462"/>
    </location>
</feature>
<comment type="caution">
    <text evidence="5">The sequence shown here is derived from an EMBL/GenBank/DDBJ whole genome shotgun (WGS) entry which is preliminary data.</text>
</comment>
<dbReference type="AlphaFoldDB" id="A0A017H6L2"/>
<name>A0A017H6L2_9FUSO</name>
<gene>
    <name evidence="5" type="ORF">C095_06630</name>
</gene>
<dbReference type="GO" id="GO:0003677">
    <property type="term" value="F:DNA binding"/>
    <property type="evidence" value="ECO:0007669"/>
    <property type="project" value="UniProtKB-KW"/>
</dbReference>
<dbReference type="OrthoDB" id="87529at2"/>
<dbReference type="SUPFAM" id="SSF116734">
    <property type="entry name" value="DNA methylase specificity domain"/>
    <property type="match status" value="2"/>
</dbReference>
<dbReference type="EMBL" id="AUZI01000016">
    <property type="protein sequence ID" value="KID49101.1"/>
    <property type="molecule type" value="Genomic_DNA"/>
</dbReference>
<dbReference type="Proteomes" id="UP000031184">
    <property type="component" value="Unassembled WGS sequence"/>
</dbReference>
<proteinExistence type="inferred from homology"/>
<dbReference type="PANTHER" id="PTHR43140">
    <property type="entry name" value="TYPE-1 RESTRICTION ENZYME ECOKI SPECIFICITY PROTEIN"/>
    <property type="match status" value="1"/>
</dbReference>
<evidence type="ECO:0000256" key="3">
    <source>
        <dbReference type="ARBA" id="ARBA00023125"/>
    </source>
</evidence>
<dbReference type="Pfam" id="PF01420">
    <property type="entry name" value="Methylase_S"/>
    <property type="match status" value="2"/>
</dbReference>
<protein>
    <recommendedName>
        <fullName evidence="4">Type I restriction modification DNA specificity domain-containing protein</fullName>
    </recommendedName>
</protein>
<dbReference type="CDD" id="cd17246">
    <property type="entry name" value="RMtype1_S_SonII-TRD2-CR2_like"/>
    <property type="match status" value="1"/>
</dbReference>
<dbReference type="Gene3D" id="3.90.220.20">
    <property type="entry name" value="DNA methylase specificity domains"/>
    <property type="match status" value="2"/>
</dbReference>
<keyword evidence="3" id="KW-0238">DNA-binding</keyword>
<dbReference type="PANTHER" id="PTHR43140:SF1">
    <property type="entry name" value="TYPE I RESTRICTION ENZYME ECOKI SPECIFICITY SUBUNIT"/>
    <property type="match status" value="1"/>
</dbReference>
<evidence type="ECO:0000313" key="5">
    <source>
        <dbReference type="EMBL" id="KID49101.1"/>
    </source>
</evidence>
<evidence type="ECO:0000313" key="6">
    <source>
        <dbReference type="Proteomes" id="UP000031184"/>
    </source>
</evidence>
<dbReference type="CDD" id="cd17252">
    <property type="entry name" value="RMtype1_S_EcoKI-TRD1-CR1_like"/>
    <property type="match status" value="1"/>
</dbReference>